<dbReference type="OrthoDB" id="5556307at2759"/>
<dbReference type="AlphaFoldDB" id="A0A8B6DA76"/>
<dbReference type="Gene3D" id="1.20.58.730">
    <property type="match status" value="1"/>
</dbReference>
<keyword evidence="8 9" id="KW-0137">Centromere</keyword>
<comment type="caution">
    <text evidence="10">The sequence shown here is derived from an EMBL/GenBank/DDBJ whole genome shotgun (WGS) entry which is preliminary data.</text>
</comment>
<dbReference type="Pfam" id="PF09817">
    <property type="entry name" value="Zwilch"/>
    <property type="match status" value="1"/>
</dbReference>
<sequence length="709" mass="81098">MKNLITEGYSPRVWSQDKPILIGCSSDMMSWAAKYAESERRTETKLSELPPLSEHPRLYPKQKNRKITADMDSFEIDVFKKSIETIITSENGECLVQDVMLTYIKNNSSDFPNLSILKDLLPIHFPVIVAHKPFNKNPVKPEQSTFFEDTIYKEKPTKKPSYGDVEGSPLKLQTYADFSAFDVSSFDCTTPKYDVTIDPEDLKFGIPLKVARKLTNIFNKVVNSSMKSVPSSNSNLYHAFLCFCDGSDRKRTGCVYTQKLYSENKEYIGLKSSIIKIVDPVQNNTHLPSLKKEDFSRCQVTCKATYDILNDTREENQLDIKANYRYRGSLMLDVSWSRSVPHLDLLQPPPPEATTTVKANVIPGSMISAAHSLYQELSVLRNLIEGLQSSQITWIPEEERKVHIMLSVKELFDKLKQGDAYSKESDKQSTNTDSDLSEVSSKFVLNERDNFDFTDYLWKILSNCTSYQELIDPFRYIFTALSNGELQPMVHRGNNTMVAQLVRDSFSGKLRIPNLAGLYPVELLVEIGIEKLRQDYTYAFLSKDLATRENLEPFLKSSSDFSTQLVQLEKMHSVIEMIAMFQFFLQIPLSSLSAIAREMIHYYERNQISNQHIFKFIVPTSSVIKDLEGCPPSTWQLASTKLVENMKETMSYLLTSDPPFKHLPVNDTNMNMKEDVNENDTKIDDTVCAEKMKRPYFLVNKLECVSVLI</sequence>
<evidence type="ECO:0000256" key="4">
    <source>
        <dbReference type="ARBA" id="ARBA00022618"/>
    </source>
</evidence>
<organism evidence="10 11">
    <name type="scientific">Mytilus galloprovincialis</name>
    <name type="common">Mediterranean mussel</name>
    <dbReference type="NCBI Taxonomy" id="29158"/>
    <lineage>
        <taxon>Eukaryota</taxon>
        <taxon>Metazoa</taxon>
        <taxon>Spiralia</taxon>
        <taxon>Lophotrochozoa</taxon>
        <taxon>Mollusca</taxon>
        <taxon>Bivalvia</taxon>
        <taxon>Autobranchia</taxon>
        <taxon>Pteriomorphia</taxon>
        <taxon>Mytilida</taxon>
        <taxon>Mytiloidea</taxon>
        <taxon>Mytilidae</taxon>
        <taxon>Mytilinae</taxon>
        <taxon>Mytilus</taxon>
    </lineage>
</organism>
<name>A0A8B6DA76_MYTGA</name>
<comment type="similarity">
    <text evidence="2 9">Belongs to the ZWILCH family.</text>
</comment>
<accession>A0A8B6DA76</accession>
<evidence type="ECO:0000313" key="11">
    <source>
        <dbReference type="Proteomes" id="UP000596742"/>
    </source>
</evidence>
<dbReference type="Gene3D" id="1.10.287.1880">
    <property type="match status" value="1"/>
</dbReference>
<comment type="subcellular location">
    <subcellularLocation>
        <location evidence="1 9">Chromosome</location>
        <location evidence="1 9">Centromere</location>
        <location evidence="1 9">Kinetochore</location>
    </subcellularLocation>
</comment>
<dbReference type="GO" id="GO:0007094">
    <property type="term" value="P:mitotic spindle assembly checkpoint signaling"/>
    <property type="evidence" value="ECO:0007669"/>
    <property type="project" value="UniProtKB-UniRule"/>
</dbReference>
<dbReference type="Proteomes" id="UP000596742">
    <property type="component" value="Unassembled WGS sequence"/>
</dbReference>
<keyword evidence="5 9" id="KW-0498">Mitosis</keyword>
<reference evidence="10" key="1">
    <citation type="submission" date="2018-11" db="EMBL/GenBank/DDBJ databases">
        <authorList>
            <person name="Alioto T."/>
            <person name="Alioto T."/>
        </authorList>
    </citation>
    <scope>NUCLEOTIDE SEQUENCE</scope>
</reference>
<keyword evidence="11" id="KW-1185">Reference proteome</keyword>
<dbReference type="PANTHER" id="PTHR15995:SF1">
    <property type="entry name" value="PROTEIN ZWILCH HOMOLOG"/>
    <property type="match status" value="1"/>
</dbReference>
<dbReference type="GO" id="GO:0034501">
    <property type="term" value="P:protein localization to kinetochore"/>
    <property type="evidence" value="ECO:0007669"/>
    <property type="project" value="UniProtKB-UniRule"/>
</dbReference>
<dbReference type="PANTHER" id="PTHR15995">
    <property type="entry name" value="PROTEIN ZWILCH HOMOLOG"/>
    <property type="match status" value="1"/>
</dbReference>
<evidence type="ECO:0000256" key="7">
    <source>
        <dbReference type="ARBA" id="ARBA00023306"/>
    </source>
</evidence>
<protein>
    <recommendedName>
        <fullName evidence="9">Protein zwilch</fullName>
    </recommendedName>
</protein>
<proteinExistence type="inferred from homology"/>
<comment type="subunit">
    <text evidence="9">Component of the RZZ complex.</text>
</comment>
<keyword evidence="4 9" id="KW-0132">Cell division</keyword>
<dbReference type="GO" id="GO:1990423">
    <property type="term" value="C:RZZ complex"/>
    <property type="evidence" value="ECO:0007669"/>
    <property type="project" value="UniProtKB-UniRule"/>
</dbReference>
<keyword evidence="6 9" id="KW-0995">Kinetochore</keyword>
<evidence type="ECO:0000256" key="2">
    <source>
        <dbReference type="ARBA" id="ARBA00009062"/>
    </source>
</evidence>
<keyword evidence="3 9" id="KW-0158">Chromosome</keyword>
<keyword evidence="7 9" id="KW-0131">Cell cycle</keyword>
<dbReference type="InterPro" id="IPR018630">
    <property type="entry name" value="Zwilch"/>
</dbReference>
<comment type="function">
    <text evidence="9">Essential component of the mitotic checkpoint, which prevents cells from prematurely exiting mitosis. Required for the assembly of the dynein-dynactin and MAD1-MAD2 complexes onto kinetochores. Its function related to the spindle assembly machinery is proposed to depend on its association in the mitotic RZZ complex.</text>
</comment>
<evidence type="ECO:0000256" key="5">
    <source>
        <dbReference type="ARBA" id="ARBA00022776"/>
    </source>
</evidence>
<evidence type="ECO:0000256" key="9">
    <source>
        <dbReference type="RuleBase" id="RU369076"/>
    </source>
</evidence>
<evidence type="ECO:0000256" key="3">
    <source>
        <dbReference type="ARBA" id="ARBA00022454"/>
    </source>
</evidence>
<evidence type="ECO:0000313" key="10">
    <source>
        <dbReference type="EMBL" id="VDI16869.1"/>
    </source>
</evidence>
<evidence type="ECO:0000256" key="6">
    <source>
        <dbReference type="ARBA" id="ARBA00022838"/>
    </source>
</evidence>
<dbReference type="EMBL" id="UYJE01003134">
    <property type="protein sequence ID" value="VDI16869.1"/>
    <property type="molecule type" value="Genomic_DNA"/>
</dbReference>
<evidence type="ECO:0000256" key="8">
    <source>
        <dbReference type="ARBA" id="ARBA00023328"/>
    </source>
</evidence>
<dbReference type="GO" id="GO:0051301">
    <property type="term" value="P:cell division"/>
    <property type="evidence" value="ECO:0007669"/>
    <property type="project" value="UniProtKB-UniRule"/>
</dbReference>
<evidence type="ECO:0000256" key="1">
    <source>
        <dbReference type="ARBA" id="ARBA00004629"/>
    </source>
</evidence>
<gene>
    <name evidence="10" type="ORF">MGAL_10B024347</name>
</gene>